<dbReference type="Proteomes" id="UP000002051">
    <property type="component" value="Chromosome 5"/>
</dbReference>
<accession>G7K976</accession>
<name>G7K976_MEDTR</name>
<evidence type="ECO:0000313" key="2">
    <source>
        <dbReference type="EnsemblPlants" id="AES93901"/>
    </source>
</evidence>
<sequence length="54" mass="6425">MVEDVKIVSWNWLRFKTKSLDYSMSHWCLNPRACLAFGAFYRRRQVGASLMKLL</sequence>
<dbReference type="AlphaFoldDB" id="G7K976"/>
<dbReference type="EMBL" id="CM001221">
    <property type="protein sequence ID" value="AES93901.1"/>
    <property type="molecule type" value="Genomic_DNA"/>
</dbReference>
<protein>
    <submittedName>
        <fullName evidence="1 2">Uncharacterized protein</fullName>
    </submittedName>
</protein>
<organism evidence="1 3">
    <name type="scientific">Medicago truncatula</name>
    <name type="common">Barrel medic</name>
    <name type="synonym">Medicago tribuloides</name>
    <dbReference type="NCBI Taxonomy" id="3880"/>
    <lineage>
        <taxon>Eukaryota</taxon>
        <taxon>Viridiplantae</taxon>
        <taxon>Streptophyta</taxon>
        <taxon>Embryophyta</taxon>
        <taxon>Tracheophyta</taxon>
        <taxon>Spermatophyta</taxon>
        <taxon>Magnoliopsida</taxon>
        <taxon>eudicotyledons</taxon>
        <taxon>Gunneridae</taxon>
        <taxon>Pentapetalae</taxon>
        <taxon>rosids</taxon>
        <taxon>fabids</taxon>
        <taxon>Fabales</taxon>
        <taxon>Fabaceae</taxon>
        <taxon>Papilionoideae</taxon>
        <taxon>50 kb inversion clade</taxon>
        <taxon>NPAAA clade</taxon>
        <taxon>Hologalegina</taxon>
        <taxon>IRL clade</taxon>
        <taxon>Trifolieae</taxon>
        <taxon>Medicago</taxon>
    </lineage>
</organism>
<dbReference type="PaxDb" id="3880-AES93901"/>
<reference evidence="2" key="3">
    <citation type="submission" date="2015-04" db="UniProtKB">
        <authorList>
            <consortium name="EnsemblPlants"/>
        </authorList>
    </citation>
    <scope>IDENTIFICATION</scope>
    <source>
        <strain evidence="2">cv. Jemalong A17</strain>
    </source>
</reference>
<gene>
    <name evidence="1" type="ordered locus">MTR_5g008770</name>
</gene>
<evidence type="ECO:0000313" key="3">
    <source>
        <dbReference type="Proteomes" id="UP000002051"/>
    </source>
</evidence>
<keyword evidence="3" id="KW-1185">Reference proteome</keyword>
<evidence type="ECO:0000313" key="1">
    <source>
        <dbReference type="EMBL" id="AES93901.1"/>
    </source>
</evidence>
<dbReference type="HOGENOM" id="CLU_3053404_0_0_1"/>
<reference evidence="1 3" key="2">
    <citation type="journal article" date="2014" name="BMC Genomics">
        <title>An improved genome release (version Mt4.0) for the model legume Medicago truncatula.</title>
        <authorList>
            <person name="Tang H."/>
            <person name="Krishnakumar V."/>
            <person name="Bidwell S."/>
            <person name="Rosen B."/>
            <person name="Chan A."/>
            <person name="Zhou S."/>
            <person name="Gentzbittel L."/>
            <person name="Childs K.L."/>
            <person name="Yandell M."/>
            <person name="Gundlach H."/>
            <person name="Mayer K.F."/>
            <person name="Schwartz D.C."/>
            <person name="Town C.D."/>
        </authorList>
    </citation>
    <scope>GENOME REANNOTATION</scope>
    <source>
        <strain evidence="2 3">cv. Jemalong A17</strain>
    </source>
</reference>
<dbReference type="EnsemblPlants" id="AES93901">
    <property type="protein sequence ID" value="AES93901"/>
    <property type="gene ID" value="MTR_5g008770"/>
</dbReference>
<proteinExistence type="predicted"/>
<reference evidence="1 3" key="1">
    <citation type="journal article" date="2011" name="Nature">
        <title>The Medicago genome provides insight into the evolution of rhizobial symbioses.</title>
        <authorList>
            <person name="Young N.D."/>
            <person name="Debelle F."/>
            <person name="Oldroyd G.E."/>
            <person name="Geurts R."/>
            <person name="Cannon S.B."/>
            <person name="Udvardi M.K."/>
            <person name="Benedito V.A."/>
            <person name="Mayer K.F."/>
            <person name="Gouzy J."/>
            <person name="Schoof H."/>
            <person name="Van de Peer Y."/>
            <person name="Proost S."/>
            <person name="Cook D.R."/>
            <person name="Meyers B.C."/>
            <person name="Spannagl M."/>
            <person name="Cheung F."/>
            <person name="De Mita S."/>
            <person name="Krishnakumar V."/>
            <person name="Gundlach H."/>
            <person name="Zhou S."/>
            <person name="Mudge J."/>
            <person name="Bharti A.K."/>
            <person name="Murray J.D."/>
            <person name="Naoumkina M.A."/>
            <person name="Rosen B."/>
            <person name="Silverstein K.A."/>
            <person name="Tang H."/>
            <person name="Rombauts S."/>
            <person name="Zhao P.X."/>
            <person name="Zhou P."/>
            <person name="Barbe V."/>
            <person name="Bardou P."/>
            <person name="Bechner M."/>
            <person name="Bellec A."/>
            <person name="Berger A."/>
            <person name="Berges H."/>
            <person name="Bidwell S."/>
            <person name="Bisseling T."/>
            <person name="Choisne N."/>
            <person name="Couloux A."/>
            <person name="Denny R."/>
            <person name="Deshpande S."/>
            <person name="Dai X."/>
            <person name="Doyle J.J."/>
            <person name="Dudez A.M."/>
            <person name="Farmer A.D."/>
            <person name="Fouteau S."/>
            <person name="Franken C."/>
            <person name="Gibelin C."/>
            <person name="Gish J."/>
            <person name="Goldstein S."/>
            <person name="Gonzalez A.J."/>
            <person name="Green P.J."/>
            <person name="Hallab A."/>
            <person name="Hartog M."/>
            <person name="Hua A."/>
            <person name="Humphray S.J."/>
            <person name="Jeong D.H."/>
            <person name="Jing Y."/>
            <person name="Jocker A."/>
            <person name="Kenton S.M."/>
            <person name="Kim D.J."/>
            <person name="Klee K."/>
            <person name="Lai H."/>
            <person name="Lang C."/>
            <person name="Lin S."/>
            <person name="Macmil S.L."/>
            <person name="Magdelenat G."/>
            <person name="Matthews L."/>
            <person name="McCorrison J."/>
            <person name="Monaghan E.L."/>
            <person name="Mun J.H."/>
            <person name="Najar F.Z."/>
            <person name="Nicholson C."/>
            <person name="Noirot C."/>
            <person name="O'Bleness M."/>
            <person name="Paule C.R."/>
            <person name="Poulain J."/>
            <person name="Prion F."/>
            <person name="Qin B."/>
            <person name="Qu C."/>
            <person name="Retzel E.F."/>
            <person name="Riddle C."/>
            <person name="Sallet E."/>
            <person name="Samain S."/>
            <person name="Samson N."/>
            <person name="Sanders I."/>
            <person name="Saurat O."/>
            <person name="Scarpelli C."/>
            <person name="Schiex T."/>
            <person name="Segurens B."/>
            <person name="Severin A.J."/>
            <person name="Sherrier D.J."/>
            <person name="Shi R."/>
            <person name="Sims S."/>
            <person name="Singer S.R."/>
            <person name="Sinharoy S."/>
            <person name="Sterck L."/>
            <person name="Viollet A."/>
            <person name="Wang B.B."/>
            <person name="Wang K."/>
            <person name="Wang M."/>
            <person name="Wang X."/>
            <person name="Warfsmann J."/>
            <person name="Weissenbach J."/>
            <person name="White D.D."/>
            <person name="White J.D."/>
            <person name="Wiley G.B."/>
            <person name="Wincker P."/>
            <person name="Xing Y."/>
            <person name="Yang L."/>
            <person name="Yao Z."/>
            <person name="Ying F."/>
            <person name="Zhai J."/>
            <person name="Zhou L."/>
            <person name="Zuber A."/>
            <person name="Denarie J."/>
            <person name="Dixon R.A."/>
            <person name="May G.D."/>
            <person name="Schwartz D.C."/>
            <person name="Rogers J."/>
            <person name="Quetier F."/>
            <person name="Town C.D."/>
            <person name="Roe B.A."/>
        </authorList>
    </citation>
    <scope>NUCLEOTIDE SEQUENCE [LARGE SCALE GENOMIC DNA]</scope>
    <source>
        <strain evidence="1">A17</strain>
        <strain evidence="2 3">cv. Jemalong A17</strain>
    </source>
</reference>